<dbReference type="PANTHER" id="PTHR10996">
    <property type="entry name" value="2-HYDROXYACID DEHYDROGENASE-RELATED"/>
    <property type="match status" value="1"/>
</dbReference>
<keyword evidence="1 2" id="KW-0560">Oxidoreductase</keyword>
<dbReference type="InterPro" id="IPR050223">
    <property type="entry name" value="D-isomer_2-hydroxyacid_DH"/>
</dbReference>
<dbReference type="EMBL" id="AP027081">
    <property type="protein sequence ID" value="BDU76724.1"/>
    <property type="molecule type" value="Genomic_DNA"/>
</dbReference>
<dbReference type="InterPro" id="IPR029753">
    <property type="entry name" value="D-isomer_DH_CS"/>
</dbReference>
<evidence type="ECO:0000313" key="5">
    <source>
        <dbReference type="EMBL" id="BDU76724.1"/>
    </source>
</evidence>
<dbReference type="PANTHER" id="PTHR10996:SF283">
    <property type="entry name" value="GLYOXYLATE_HYDROXYPYRUVATE REDUCTASE B"/>
    <property type="match status" value="1"/>
</dbReference>
<feature type="domain" description="D-isomer specific 2-hydroxyacid dehydrogenase NAD-binding" evidence="4">
    <location>
        <begin position="106"/>
        <end position="285"/>
    </location>
</feature>
<accession>A0AA48GUY3</accession>
<dbReference type="SUPFAM" id="SSF52283">
    <property type="entry name" value="Formate/glycerate dehydrogenase catalytic domain-like"/>
    <property type="match status" value="1"/>
</dbReference>
<evidence type="ECO:0000256" key="2">
    <source>
        <dbReference type="RuleBase" id="RU003719"/>
    </source>
</evidence>
<dbReference type="InterPro" id="IPR006140">
    <property type="entry name" value="D-isomer_DH_NAD-bd"/>
</dbReference>
<dbReference type="KEGG" id="msea:METESE_16820"/>
<evidence type="ECO:0000259" key="4">
    <source>
        <dbReference type="Pfam" id="PF02826"/>
    </source>
</evidence>
<dbReference type="AlphaFoldDB" id="A0AA48GUY3"/>
<dbReference type="GO" id="GO:0005829">
    <property type="term" value="C:cytosol"/>
    <property type="evidence" value="ECO:0007669"/>
    <property type="project" value="TreeGrafter"/>
</dbReference>
<evidence type="ECO:0000313" key="6">
    <source>
        <dbReference type="Proteomes" id="UP001228113"/>
    </source>
</evidence>
<dbReference type="InterPro" id="IPR036291">
    <property type="entry name" value="NAD(P)-bd_dom_sf"/>
</dbReference>
<dbReference type="RefSeq" id="WP_243333738.1">
    <property type="nucleotide sequence ID" value="NZ_AP027081.1"/>
</dbReference>
<keyword evidence="6" id="KW-1185">Reference proteome</keyword>
<comment type="similarity">
    <text evidence="2">Belongs to the D-isomer specific 2-hydroxyacid dehydrogenase family.</text>
</comment>
<evidence type="ECO:0000259" key="3">
    <source>
        <dbReference type="Pfam" id="PF00389"/>
    </source>
</evidence>
<evidence type="ECO:0000256" key="1">
    <source>
        <dbReference type="ARBA" id="ARBA00023002"/>
    </source>
</evidence>
<proteinExistence type="inferred from homology"/>
<dbReference type="Pfam" id="PF02826">
    <property type="entry name" value="2-Hacid_dh_C"/>
    <property type="match status" value="1"/>
</dbReference>
<dbReference type="Proteomes" id="UP001228113">
    <property type="component" value="Chromosome"/>
</dbReference>
<dbReference type="GO" id="GO:0016618">
    <property type="term" value="F:hydroxypyruvate reductase [NAD(P)H] activity"/>
    <property type="evidence" value="ECO:0007669"/>
    <property type="project" value="TreeGrafter"/>
</dbReference>
<dbReference type="GO" id="GO:0030267">
    <property type="term" value="F:glyoxylate reductase (NADPH) activity"/>
    <property type="evidence" value="ECO:0007669"/>
    <property type="project" value="TreeGrafter"/>
</dbReference>
<name>A0AA48GUY3_9BACT</name>
<sequence>MNTRILATSPLVGNALQELGARFPELTIAPFRSIAWKMSLAHAEALVLLLSEPLTEADLDLAPRLKAVGTFSVAVNHLPVEACRRRGIEVVNTPGVLADATADLALTLLLSLTRRVREGELLARSGGWKGWAPDQLLGTSLAGKTCGILGGGPTGKAFARRAWALGMRPVFWDRENKGTPVDFGAGLARRLPLADLLPQSAVLSLHCPLTPETRGLLTMPMLLRLPEGAFILNTARGGILDEEAAIQLLHQGRLGGVGLDVYEGEPAINTGWLKAPRTVLLPHLGSATRETREAMARLLCDGIARTLGGKLG</sequence>
<dbReference type="PROSITE" id="PS00671">
    <property type="entry name" value="D_2_HYDROXYACID_DH_3"/>
    <property type="match status" value="1"/>
</dbReference>
<dbReference type="Pfam" id="PF00389">
    <property type="entry name" value="2-Hacid_dh"/>
    <property type="match status" value="1"/>
</dbReference>
<organism evidence="5 6">
    <name type="scientific">Mesoterricola sediminis</name>
    <dbReference type="NCBI Taxonomy" id="2927980"/>
    <lineage>
        <taxon>Bacteria</taxon>
        <taxon>Pseudomonadati</taxon>
        <taxon>Acidobacteriota</taxon>
        <taxon>Holophagae</taxon>
        <taxon>Holophagales</taxon>
        <taxon>Holophagaceae</taxon>
        <taxon>Mesoterricola</taxon>
    </lineage>
</organism>
<feature type="domain" description="D-isomer specific 2-hydroxyacid dehydrogenase catalytic" evidence="3">
    <location>
        <begin position="38"/>
        <end position="309"/>
    </location>
</feature>
<dbReference type="Gene3D" id="3.40.50.720">
    <property type="entry name" value="NAD(P)-binding Rossmann-like Domain"/>
    <property type="match status" value="2"/>
</dbReference>
<dbReference type="SUPFAM" id="SSF51735">
    <property type="entry name" value="NAD(P)-binding Rossmann-fold domains"/>
    <property type="match status" value="1"/>
</dbReference>
<protein>
    <submittedName>
        <fullName evidence="5">D-glycerate dehydrogenase</fullName>
    </submittedName>
</protein>
<gene>
    <name evidence="5" type="ORF">METESE_16820</name>
</gene>
<dbReference type="InterPro" id="IPR006139">
    <property type="entry name" value="D-isomer_2_OHA_DH_cat_dom"/>
</dbReference>
<reference evidence="5" key="1">
    <citation type="journal article" date="2023" name="Int. J. Syst. Evol. Microbiol.">
        <title>Mesoterricola silvestris gen. nov., sp. nov., Mesoterricola sediminis sp. nov., Geothrix oryzae sp. nov., Geothrix edaphica sp. nov., Geothrix rubra sp. nov., and Geothrix limicola sp. nov., six novel members of Acidobacteriota isolated from soils.</title>
        <authorList>
            <person name="Itoh H."/>
            <person name="Sugisawa Y."/>
            <person name="Mise K."/>
            <person name="Xu Z."/>
            <person name="Kuniyasu M."/>
            <person name="Ushijima N."/>
            <person name="Kawano K."/>
            <person name="Kobayashi E."/>
            <person name="Shiratori Y."/>
            <person name="Masuda Y."/>
            <person name="Senoo K."/>
        </authorList>
    </citation>
    <scope>NUCLEOTIDE SEQUENCE</scope>
    <source>
        <strain evidence="5">W786</strain>
    </source>
</reference>
<dbReference type="GO" id="GO:0051287">
    <property type="term" value="F:NAD binding"/>
    <property type="evidence" value="ECO:0007669"/>
    <property type="project" value="InterPro"/>
</dbReference>